<keyword evidence="2" id="KW-1185">Reference proteome</keyword>
<protein>
    <submittedName>
        <fullName evidence="1">Uncharacterized protein</fullName>
    </submittedName>
</protein>
<evidence type="ECO:0000313" key="1">
    <source>
        <dbReference type="EMBL" id="GBM21415.1"/>
    </source>
</evidence>
<dbReference type="EMBL" id="BGPR01000459">
    <property type="protein sequence ID" value="GBM21415.1"/>
    <property type="molecule type" value="Genomic_DNA"/>
</dbReference>
<reference evidence="1 2" key="1">
    <citation type="journal article" date="2019" name="Sci. Rep.">
        <title>Orb-weaving spider Araneus ventricosus genome elucidates the spidroin gene catalogue.</title>
        <authorList>
            <person name="Kono N."/>
            <person name="Nakamura H."/>
            <person name="Ohtoshi R."/>
            <person name="Moran D.A.P."/>
            <person name="Shinohara A."/>
            <person name="Yoshida Y."/>
            <person name="Fujiwara M."/>
            <person name="Mori M."/>
            <person name="Tomita M."/>
            <person name="Arakawa K."/>
        </authorList>
    </citation>
    <scope>NUCLEOTIDE SEQUENCE [LARGE SCALE GENOMIC DNA]</scope>
</reference>
<proteinExistence type="predicted"/>
<comment type="caution">
    <text evidence="1">The sequence shown here is derived from an EMBL/GenBank/DDBJ whole genome shotgun (WGS) entry which is preliminary data.</text>
</comment>
<sequence>MGKEVLSIMRQKGRLNYCTAVNLEAYNRFFGTGVDSPGPIPSHFPPSVSETNQPTKIQFQSSLLIPACILSDLGIGLDPQEFKNPIQSTTTRPCNRAFQSSLLFLTAALSDSTSELKLPRFY</sequence>
<accession>A0A4Y2E0K9</accession>
<gene>
    <name evidence="1" type="ORF">AVEN_147899_1</name>
</gene>
<name>A0A4Y2E0K9_ARAVE</name>
<evidence type="ECO:0000313" key="2">
    <source>
        <dbReference type="Proteomes" id="UP000499080"/>
    </source>
</evidence>
<dbReference type="Proteomes" id="UP000499080">
    <property type="component" value="Unassembled WGS sequence"/>
</dbReference>
<dbReference type="AlphaFoldDB" id="A0A4Y2E0K9"/>
<organism evidence="1 2">
    <name type="scientific">Araneus ventricosus</name>
    <name type="common">Orbweaver spider</name>
    <name type="synonym">Epeira ventricosa</name>
    <dbReference type="NCBI Taxonomy" id="182803"/>
    <lineage>
        <taxon>Eukaryota</taxon>
        <taxon>Metazoa</taxon>
        <taxon>Ecdysozoa</taxon>
        <taxon>Arthropoda</taxon>
        <taxon>Chelicerata</taxon>
        <taxon>Arachnida</taxon>
        <taxon>Araneae</taxon>
        <taxon>Araneomorphae</taxon>
        <taxon>Entelegynae</taxon>
        <taxon>Araneoidea</taxon>
        <taxon>Araneidae</taxon>
        <taxon>Araneus</taxon>
    </lineage>
</organism>